<keyword evidence="9" id="KW-0472">Membrane</keyword>
<evidence type="ECO:0000313" key="10">
    <source>
        <dbReference type="EMBL" id="PIK54032.1"/>
    </source>
</evidence>
<reference evidence="10 11" key="1">
    <citation type="journal article" date="2017" name="PLoS Biol.">
        <title>The sea cucumber genome provides insights into morphological evolution and visceral regeneration.</title>
        <authorList>
            <person name="Zhang X."/>
            <person name="Sun L."/>
            <person name="Yuan J."/>
            <person name="Sun Y."/>
            <person name="Gao Y."/>
            <person name="Zhang L."/>
            <person name="Li S."/>
            <person name="Dai H."/>
            <person name="Hamel J.F."/>
            <person name="Liu C."/>
            <person name="Yu Y."/>
            <person name="Liu S."/>
            <person name="Lin W."/>
            <person name="Guo K."/>
            <person name="Jin S."/>
            <person name="Xu P."/>
            <person name="Storey K.B."/>
            <person name="Huan P."/>
            <person name="Zhang T."/>
            <person name="Zhou Y."/>
            <person name="Zhang J."/>
            <person name="Lin C."/>
            <person name="Li X."/>
            <person name="Xing L."/>
            <person name="Huo D."/>
            <person name="Sun M."/>
            <person name="Wang L."/>
            <person name="Mercier A."/>
            <person name="Li F."/>
            <person name="Yang H."/>
            <person name="Xiang J."/>
        </authorList>
    </citation>
    <scope>NUCLEOTIDE SEQUENCE [LARGE SCALE GENOMIC DNA]</scope>
    <source>
        <strain evidence="10">Shaxun</strain>
        <tissue evidence="10">Muscle</tissue>
    </source>
</reference>
<comment type="similarity">
    <text evidence="2">Belongs to the complex I NDUFB10 subunit family.</text>
</comment>
<name>A0A2G8L1D2_STIJA</name>
<dbReference type="InterPro" id="IPR039993">
    <property type="entry name" value="NDUFB10"/>
</dbReference>
<dbReference type="InterPro" id="IPR019377">
    <property type="entry name" value="NADH_UbQ_OxRdtase_su10"/>
</dbReference>
<evidence type="ECO:0000256" key="8">
    <source>
        <dbReference type="ARBA" id="ARBA00023128"/>
    </source>
</evidence>
<comment type="caution">
    <text evidence="10">The sequence shown here is derived from an EMBL/GenBank/DDBJ whole genome shotgun (WGS) entry which is preliminary data.</text>
</comment>
<evidence type="ECO:0000256" key="4">
    <source>
        <dbReference type="ARBA" id="ARBA00022448"/>
    </source>
</evidence>
<sequence>MFSWPECMDANISEMLSPWDPSLKSLYSLFYAGFIERQHEKREPFYYYHRRYRRVPGVEDCLEGDHVCIYEADMQFKRDRKVEQQIINLLREELNVCFRTEGVNAHQLCKKELEDFEQASDNYETKLIAYFIMREEDIFRTLNEIIFQGAAGKESFWLLMPKECAIQGKEQ</sequence>
<dbReference type="Pfam" id="PF10249">
    <property type="entry name" value="NDUFB10"/>
    <property type="match status" value="1"/>
</dbReference>
<keyword evidence="7" id="KW-0249">Electron transport</keyword>
<evidence type="ECO:0000256" key="7">
    <source>
        <dbReference type="ARBA" id="ARBA00022982"/>
    </source>
</evidence>
<dbReference type="PANTHER" id="PTHR13094:SF1">
    <property type="entry name" value="NADH DEHYDROGENASE [UBIQUINONE] 1 BETA SUBCOMPLEX SUBUNIT 10"/>
    <property type="match status" value="1"/>
</dbReference>
<evidence type="ECO:0000256" key="1">
    <source>
        <dbReference type="ARBA" id="ARBA00004443"/>
    </source>
</evidence>
<keyword evidence="8" id="KW-0496">Mitochondrion</keyword>
<evidence type="ECO:0000256" key="2">
    <source>
        <dbReference type="ARBA" id="ARBA00008317"/>
    </source>
</evidence>
<dbReference type="Proteomes" id="UP000230750">
    <property type="component" value="Unassembled WGS sequence"/>
</dbReference>
<protein>
    <recommendedName>
        <fullName evidence="3">NADH dehydrogenase [ubiquinone] 1 beta subcomplex subunit 10</fullName>
    </recommendedName>
</protein>
<dbReference type="PANTHER" id="PTHR13094">
    <property type="entry name" value="NADH-UBIQUINONE OXIDOREDUCTASE PDSW SUBUNIT"/>
    <property type="match status" value="1"/>
</dbReference>
<dbReference type="GO" id="GO:0005743">
    <property type="term" value="C:mitochondrial inner membrane"/>
    <property type="evidence" value="ECO:0007669"/>
    <property type="project" value="UniProtKB-SubCell"/>
</dbReference>
<evidence type="ECO:0000256" key="5">
    <source>
        <dbReference type="ARBA" id="ARBA00022660"/>
    </source>
</evidence>
<evidence type="ECO:0000256" key="9">
    <source>
        <dbReference type="ARBA" id="ARBA00023136"/>
    </source>
</evidence>
<keyword evidence="5" id="KW-0679">Respiratory chain</keyword>
<keyword evidence="11" id="KW-1185">Reference proteome</keyword>
<gene>
    <name evidence="10" type="ORF">BSL78_09061</name>
</gene>
<dbReference type="GO" id="GO:0045271">
    <property type="term" value="C:respiratory chain complex I"/>
    <property type="evidence" value="ECO:0007669"/>
    <property type="project" value="UniProtKB-ARBA"/>
</dbReference>
<keyword evidence="6" id="KW-0999">Mitochondrion inner membrane</keyword>
<dbReference type="OrthoDB" id="6017729at2759"/>
<dbReference type="AlphaFoldDB" id="A0A2G8L1D2"/>
<accession>A0A2G8L1D2</accession>
<evidence type="ECO:0000256" key="6">
    <source>
        <dbReference type="ARBA" id="ARBA00022792"/>
    </source>
</evidence>
<comment type="subcellular location">
    <subcellularLocation>
        <location evidence="1">Mitochondrion inner membrane</location>
        <topology evidence="1">Peripheral membrane protein</topology>
        <orientation evidence="1">Matrix side</orientation>
    </subcellularLocation>
</comment>
<dbReference type="STRING" id="307972.A0A2G8L1D2"/>
<organism evidence="10 11">
    <name type="scientific">Stichopus japonicus</name>
    <name type="common">Sea cucumber</name>
    <dbReference type="NCBI Taxonomy" id="307972"/>
    <lineage>
        <taxon>Eukaryota</taxon>
        <taxon>Metazoa</taxon>
        <taxon>Echinodermata</taxon>
        <taxon>Eleutherozoa</taxon>
        <taxon>Echinozoa</taxon>
        <taxon>Holothuroidea</taxon>
        <taxon>Aspidochirotacea</taxon>
        <taxon>Aspidochirotida</taxon>
        <taxon>Stichopodidae</taxon>
        <taxon>Apostichopus</taxon>
    </lineage>
</organism>
<dbReference type="EMBL" id="MRZV01000266">
    <property type="protein sequence ID" value="PIK54032.1"/>
    <property type="molecule type" value="Genomic_DNA"/>
</dbReference>
<proteinExistence type="inferred from homology"/>
<keyword evidence="4" id="KW-0813">Transport</keyword>
<evidence type="ECO:0000256" key="3">
    <source>
        <dbReference type="ARBA" id="ARBA00014109"/>
    </source>
</evidence>
<evidence type="ECO:0000313" key="11">
    <source>
        <dbReference type="Proteomes" id="UP000230750"/>
    </source>
</evidence>